<name>A0A4C1ZQE5_EUMVA</name>
<protein>
    <submittedName>
        <fullName evidence="1">Uncharacterized protein</fullName>
    </submittedName>
</protein>
<evidence type="ECO:0000313" key="2">
    <source>
        <dbReference type="Proteomes" id="UP000299102"/>
    </source>
</evidence>
<sequence length="124" mass="13850">MKARKAKFGYPCLLEIAPDDATAILSQCDTYSWPICRRRRGTLAVTGFVKNEKAQLPSNIAGRPFSNDSKRLIDGCQFVRELLRSDFIVRTAPAPRAACAHPRRVVGAESASRAEVRPFIRRAF</sequence>
<dbReference type="Proteomes" id="UP000299102">
    <property type="component" value="Unassembled WGS sequence"/>
</dbReference>
<reference evidence="1 2" key="1">
    <citation type="journal article" date="2019" name="Commun. Biol.">
        <title>The bagworm genome reveals a unique fibroin gene that provides high tensile strength.</title>
        <authorList>
            <person name="Kono N."/>
            <person name="Nakamura H."/>
            <person name="Ohtoshi R."/>
            <person name="Tomita M."/>
            <person name="Numata K."/>
            <person name="Arakawa K."/>
        </authorList>
    </citation>
    <scope>NUCLEOTIDE SEQUENCE [LARGE SCALE GENOMIC DNA]</scope>
</reference>
<gene>
    <name evidence="1" type="ORF">EVAR_63681_1</name>
</gene>
<proteinExistence type="predicted"/>
<accession>A0A4C1ZQE5</accession>
<keyword evidence="2" id="KW-1185">Reference proteome</keyword>
<dbReference type="EMBL" id="BGZK01002047">
    <property type="protein sequence ID" value="GBP89968.1"/>
    <property type="molecule type" value="Genomic_DNA"/>
</dbReference>
<evidence type="ECO:0000313" key="1">
    <source>
        <dbReference type="EMBL" id="GBP89968.1"/>
    </source>
</evidence>
<dbReference type="AlphaFoldDB" id="A0A4C1ZQE5"/>
<organism evidence="1 2">
    <name type="scientific">Eumeta variegata</name>
    <name type="common">Bagworm moth</name>
    <name type="synonym">Eumeta japonica</name>
    <dbReference type="NCBI Taxonomy" id="151549"/>
    <lineage>
        <taxon>Eukaryota</taxon>
        <taxon>Metazoa</taxon>
        <taxon>Ecdysozoa</taxon>
        <taxon>Arthropoda</taxon>
        <taxon>Hexapoda</taxon>
        <taxon>Insecta</taxon>
        <taxon>Pterygota</taxon>
        <taxon>Neoptera</taxon>
        <taxon>Endopterygota</taxon>
        <taxon>Lepidoptera</taxon>
        <taxon>Glossata</taxon>
        <taxon>Ditrysia</taxon>
        <taxon>Tineoidea</taxon>
        <taxon>Psychidae</taxon>
        <taxon>Oiketicinae</taxon>
        <taxon>Eumeta</taxon>
    </lineage>
</organism>
<comment type="caution">
    <text evidence="1">The sequence shown here is derived from an EMBL/GenBank/DDBJ whole genome shotgun (WGS) entry which is preliminary data.</text>
</comment>